<proteinExistence type="predicted"/>
<protein>
    <submittedName>
        <fullName evidence="2">DUF2306 domain-containing protein</fullName>
    </submittedName>
</protein>
<dbReference type="EMBL" id="JASJOU010000039">
    <property type="protein sequence ID" value="MDJ1506945.1"/>
    <property type="molecule type" value="Genomic_DNA"/>
</dbReference>
<gene>
    <name evidence="2" type="ORF">QNI22_40305</name>
</gene>
<evidence type="ECO:0000313" key="2">
    <source>
        <dbReference type="EMBL" id="MDJ1506945.1"/>
    </source>
</evidence>
<feature type="transmembrane region" description="Helical" evidence="1">
    <location>
        <begin position="144"/>
        <end position="162"/>
    </location>
</feature>
<sequence>MKKLLFLIICLFALLIGTYPIIYVFVDHKNTFLNSKSSEVLGNIVWKSAFFAHIIFGGISLFIGWRQFGPKFRHMHLNLHRIIGKVYVMSVIISSIAGIYIGFYANGNAVSATGFIFLGLIWLITTLTAVAQIRKGHILNHQQLMTYSFACAFAAVTLRLWYPLLVKITEDPSFSYMIVAWLCWVPNLIVANFINKKMQNITSPKNG</sequence>
<reference evidence="2" key="1">
    <citation type="submission" date="2023-05" db="EMBL/GenBank/DDBJ databases">
        <authorList>
            <person name="Zhang X."/>
        </authorList>
    </citation>
    <scope>NUCLEOTIDE SEQUENCE</scope>
    <source>
        <strain evidence="2">BD1B2-1</strain>
    </source>
</reference>
<feature type="transmembrane region" description="Helical" evidence="1">
    <location>
        <begin position="86"/>
        <end position="105"/>
    </location>
</feature>
<evidence type="ECO:0000313" key="3">
    <source>
        <dbReference type="Proteomes" id="UP001232063"/>
    </source>
</evidence>
<dbReference type="InterPro" id="IPR018750">
    <property type="entry name" value="DUF2306_membrane"/>
</dbReference>
<keyword evidence="1" id="KW-1133">Transmembrane helix</keyword>
<feature type="transmembrane region" description="Helical" evidence="1">
    <location>
        <begin position="174"/>
        <end position="194"/>
    </location>
</feature>
<accession>A0AAE3RBK6</accession>
<comment type="caution">
    <text evidence="2">The sequence shown here is derived from an EMBL/GenBank/DDBJ whole genome shotgun (WGS) entry which is preliminary data.</text>
</comment>
<dbReference type="Pfam" id="PF10067">
    <property type="entry name" value="DUF2306"/>
    <property type="match status" value="1"/>
</dbReference>
<name>A0AAE3RBK6_9BACT</name>
<organism evidence="2 3">
    <name type="scientific">Xanthocytophaga agilis</name>
    <dbReference type="NCBI Taxonomy" id="3048010"/>
    <lineage>
        <taxon>Bacteria</taxon>
        <taxon>Pseudomonadati</taxon>
        <taxon>Bacteroidota</taxon>
        <taxon>Cytophagia</taxon>
        <taxon>Cytophagales</taxon>
        <taxon>Rhodocytophagaceae</taxon>
        <taxon>Xanthocytophaga</taxon>
    </lineage>
</organism>
<dbReference type="RefSeq" id="WP_314520282.1">
    <property type="nucleotide sequence ID" value="NZ_JASJOU010000039.1"/>
</dbReference>
<dbReference type="AlphaFoldDB" id="A0AAE3RBK6"/>
<keyword evidence="1" id="KW-0472">Membrane</keyword>
<keyword evidence="3" id="KW-1185">Reference proteome</keyword>
<evidence type="ECO:0000256" key="1">
    <source>
        <dbReference type="SAM" id="Phobius"/>
    </source>
</evidence>
<feature type="transmembrane region" description="Helical" evidence="1">
    <location>
        <begin position="111"/>
        <end position="132"/>
    </location>
</feature>
<keyword evidence="1" id="KW-0812">Transmembrane</keyword>
<dbReference type="Proteomes" id="UP001232063">
    <property type="component" value="Unassembled WGS sequence"/>
</dbReference>
<feature type="transmembrane region" description="Helical" evidence="1">
    <location>
        <begin position="44"/>
        <end position="65"/>
    </location>
</feature>